<feature type="binding site" evidence="3">
    <location>
        <position position="169"/>
    </location>
    <ligand>
        <name>Mn(2+)</name>
        <dbReference type="ChEBI" id="CHEBI:29035"/>
        <label>2</label>
    </ligand>
</feature>
<dbReference type="InterPro" id="IPR036264">
    <property type="entry name" value="Bact_exopeptidase_dim_dom"/>
</dbReference>
<dbReference type="GO" id="GO:0016787">
    <property type="term" value="F:hydrolase activity"/>
    <property type="evidence" value="ECO:0007669"/>
    <property type="project" value="UniProtKB-KW"/>
</dbReference>
<dbReference type="SUPFAM" id="SSF53187">
    <property type="entry name" value="Zn-dependent exopeptidases"/>
    <property type="match status" value="1"/>
</dbReference>
<dbReference type="EMBL" id="FMWL01000016">
    <property type="protein sequence ID" value="SCZ81021.1"/>
    <property type="molecule type" value="Genomic_DNA"/>
</dbReference>
<dbReference type="SUPFAM" id="SSF55031">
    <property type="entry name" value="Bacterial exopeptidase dimerisation domain"/>
    <property type="match status" value="1"/>
</dbReference>
<keyword evidence="6" id="KW-1185">Reference proteome</keyword>
<reference evidence="5 6" key="1">
    <citation type="submission" date="2016-10" db="EMBL/GenBank/DDBJ databases">
        <authorList>
            <person name="de Groot N.N."/>
        </authorList>
    </citation>
    <scope>NUCLEOTIDE SEQUENCE [LARGE SCALE GENOMIC DNA]</scope>
    <source>
        <strain evidence="5 6">DSM 2784</strain>
    </source>
</reference>
<evidence type="ECO:0000256" key="2">
    <source>
        <dbReference type="ARBA" id="ARBA00022801"/>
    </source>
</evidence>
<comment type="similarity">
    <text evidence="1">Belongs to the peptidase M20 family.</text>
</comment>
<feature type="binding site" evidence="3">
    <location>
        <position position="368"/>
    </location>
    <ligand>
        <name>Mn(2+)</name>
        <dbReference type="ChEBI" id="CHEBI:29035"/>
        <label>2</label>
    </ligand>
</feature>
<dbReference type="Proteomes" id="UP000199208">
    <property type="component" value="Unassembled WGS sequence"/>
</dbReference>
<dbReference type="InterPro" id="IPR002933">
    <property type="entry name" value="Peptidase_M20"/>
</dbReference>
<feature type="binding site" evidence="3">
    <location>
        <position position="109"/>
    </location>
    <ligand>
        <name>Mn(2+)</name>
        <dbReference type="ChEBI" id="CHEBI:29035"/>
        <label>2</label>
    </ligand>
</feature>
<feature type="domain" description="Peptidase M20 dimerisation" evidence="4">
    <location>
        <begin position="193"/>
        <end position="286"/>
    </location>
</feature>
<keyword evidence="2 5" id="KW-0378">Hydrolase</keyword>
<feature type="binding site" evidence="3">
    <location>
        <position position="107"/>
    </location>
    <ligand>
        <name>Mn(2+)</name>
        <dbReference type="ChEBI" id="CHEBI:29035"/>
        <label>2</label>
    </ligand>
</feature>
<keyword evidence="3" id="KW-0464">Manganese</keyword>
<evidence type="ECO:0000259" key="4">
    <source>
        <dbReference type="Pfam" id="PF07687"/>
    </source>
</evidence>
<dbReference type="RefSeq" id="WP_092592141.1">
    <property type="nucleotide sequence ID" value="NZ_FMWL01000016.1"/>
</dbReference>
<dbReference type="PANTHER" id="PTHR11014">
    <property type="entry name" value="PEPTIDASE M20 FAMILY MEMBER"/>
    <property type="match status" value="1"/>
</dbReference>
<organism evidence="5 6">
    <name type="scientific">Acidaminobacter hydrogenoformans DSM 2784</name>
    <dbReference type="NCBI Taxonomy" id="1120920"/>
    <lineage>
        <taxon>Bacteria</taxon>
        <taxon>Bacillati</taxon>
        <taxon>Bacillota</taxon>
        <taxon>Clostridia</taxon>
        <taxon>Peptostreptococcales</taxon>
        <taxon>Acidaminobacteraceae</taxon>
        <taxon>Acidaminobacter</taxon>
    </lineage>
</organism>
<dbReference type="OrthoDB" id="9776731at2"/>
<keyword evidence="3" id="KW-0479">Metal-binding</keyword>
<sequence length="396" mass="43501">MHAENTNYIKSLSDKFYPEVKALRHYFHMNPELSFQEFGTAKKVAETLEALGIETQTGIAKTGVVGLIRGAAQGPTVLLRADMDALLLQEEAEVPYKSQTSGVMHACGHDGHTAGLLGAAMILNEMKDQLKGNVKLVFQPAEENEGGALPMIEAGVMENPKVDAAFGCHLWGNLKEGQVQLKRGPMMASPDMFTIKITGKGGHASAPHLAIDPIVIAAQVISEFQTIVSRRKDPVKPAVISVSMIRGGETHNVIPNTVEMCGTIRVFDKEVRKWIPETMESVLRHVTEANGASYDFYVEKRFPPLINDNAMTELVEKSAVKLFGSDRVEWTETPNMGGEDFAYFAEHVPSAFFFVGIAPDEATPVSHHHPKFAWNDENLKVSMQTLAQVAIDYLNQ</sequence>
<protein>
    <submittedName>
        <fullName evidence="5">Amidohydrolase</fullName>
    </submittedName>
</protein>
<dbReference type="AlphaFoldDB" id="A0A1G5S5L4"/>
<accession>A0A1G5S5L4</accession>
<dbReference type="PANTHER" id="PTHR11014:SF63">
    <property type="entry name" value="METALLOPEPTIDASE, PUTATIVE (AFU_ORTHOLOGUE AFUA_6G09600)-RELATED"/>
    <property type="match status" value="1"/>
</dbReference>
<evidence type="ECO:0000256" key="3">
    <source>
        <dbReference type="PIRSR" id="PIRSR005962-1"/>
    </source>
</evidence>
<dbReference type="InterPro" id="IPR017439">
    <property type="entry name" value="Amidohydrolase"/>
</dbReference>
<evidence type="ECO:0000256" key="1">
    <source>
        <dbReference type="ARBA" id="ARBA00006153"/>
    </source>
</evidence>
<feature type="binding site" evidence="3">
    <location>
        <position position="143"/>
    </location>
    <ligand>
        <name>Mn(2+)</name>
        <dbReference type="ChEBI" id="CHEBI:29035"/>
        <label>2</label>
    </ligand>
</feature>
<dbReference type="STRING" id="1120920.SAMN03080599_02567"/>
<evidence type="ECO:0000313" key="5">
    <source>
        <dbReference type="EMBL" id="SCZ81021.1"/>
    </source>
</evidence>
<name>A0A1G5S5L4_9FIRM</name>
<dbReference type="Pfam" id="PF01546">
    <property type="entry name" value="Peptidase_M20"/>
    <property type="match status" value="1"/>
</dbReference>
<dbReference type="Pfam" id="PF07687">
    <property type="entry name" value="M20_dimer"/>
    <property type="match status" value="1"/>
</dbReference>
<dbReference type="PIRSF" id="PIRSF005962">
    <property type="entry name" value="Pept_M20D_amidohydro"/>
    <property type="match status" value="1"/>
</dbReference>
<dbReference type="Gene3D" id="3.40.630.10">
    <property type="entry name" value="Zn peptidases"/>
    <property type="match status" value="1"/>
</dbReference>
<dbReference type="InterPro" id="IPR011650">
    <property type="entry name" value="Peptidase_M20_dimer"/>
</dbReference>
<gene>
    <name evidence="5" type="ORF">SAMN03080599_02567</name>
</gene>
<dbReference type="FunFam" id="3.30.70.360:FF:000014">
    <property type="entry name" value="N-acyl-L-amino acid amidohydrolase"/>
    <property type="match status" value="1"/>
</dbReference>
<dbReference type="NCBIfam" id="TIGR01891">
    <property type="entry name" value="amidohydrolases"/>
    <property type="match status" value="1"/>
</dbReference>
<evidence type="ECO:0000313" key="6">
    <source>
        <dbReference type="Proteomes" id="UP000199208"/>
    </source>
</evidence>
<proteinExistence type="inferred from homology"/>
<comment type="cofactor">
    <cofactor evidence="3">
        <name>Mn(2+)</name>
        <dbReference type="ChEBI" id="CHEBI:29035"/>
    </cofactor>
    <text evidence="3">The Mn(2+) ion enhances activity.</text>
</comment>
<dbReference type="Gene3D" id="3.30.70.360">
    <property type="match status" value="1"/>
</dbReference>
<dbReference type="GO" id="GO:0046872">
    <property type="term" value="F:metal ion binding"/>
    <property type="evidence" value="ECO:0007669"/>
    <property type="project" value="UniProtKB-KW"/>
</dbReference>